<evidence type="ECO:0000313" key="2">
    <source>
        <dbReference type="EMBL" id="RAX06783.1"/>
    </source>
</evidence>
<feature type="domain" description="Tn3 transposase DDE" evidence="1">
    <location>
        <begin position="153"/>
        <end position="484"/>
    </location>
</feature>
<sequence>MVIRKRFIMTKSPIDRKRIVDVDRYEFMVYWQLQKGISDISVHIKDSYSHRALEDELIDIEYWETHKNQLIKELNMPIFSRNIVEILTSLEDSIETKYQEVNRRIMSGENTCIKLKHNARRHTVSWTLPYTPLDDGTDNPFFKKLPTLNISDIAEFVHDTTGYGKAFTHLQPNYAKEAPEMELINACVIANATGTEMKKMMDISDVDGQSLKNTQQNFIRPQTLSEASDIIINHTEKLPIFEEYNLADYGVHASVDGQKFTTRFNTIKSRYAKKYFGLKKGIVVMTLNANMLPICLKVIGANEHESHYLLDLVESNRSEVNITAVSGDMHSINRVNFALMYMFGYRFMPRFTQLANTTSQQLVCFGSLSDYDEYIIRPSKKAQKHQIISEWDKVLRILVSLALKKTTQATIVRKLSTTKSSNATLKALIAFDEIIMTDYLLGYIDDQDQRIAVQRSLNRGESYHQLTASIAKVNGGKQLSGKKERNLICTSRDLI</sequence>
<accession>A0A329WU72</accession>
<dbReference type="Pfam" id="PF01526">
    <property type="entry name" value="DDE_Tnp_Tn3"/>
    <property type="match status" value="1"/>
</dbReference>
<dbReference type="GO" id="GO:0006313">
    <property type="term" value="P:DNA transposition"/>
    <property type="evidence" value="ECO:0007669"/>
    <property type="project" value="InterPro"/>
</dbReference>
<reference evidence="2 3" key="1">
    <citation type="journal article" date="2018" name="Int. J. Syst. Evol. Microbiol.">
        <title>Whole-genome-based revisit of Photorhabdus phylogeny: proposal for the elevation of most Photorhabdus subspecies to the species level and description of one novel species Photorhabdus bodei sp. nov., and one novel subspecies Photorhabdus laumondii subsp. clarkei subsp. nov.</title>
        <authorList>
            <person name="Machado R.A.R."/>
            <person name="Wuthrich D."/>
            <person name="Kuhnert P."/>
            <person name="Arce C.C.M."/>
            <person name="Thonen L."/>
            <person name="Ruiz C."/>
            <person name="Zhang X."/>
            <person name="Robert C.A.M."/>
            <person name="Karimi J."/>
            <person name="Kamali S."/>
            <person name="Ma J."/>
            <person name="Bruggmann R."/>
            <person name="Erb M."/>
        </authorList>
    </citation>
    <scope>NUCLEOTIDE SEQUENCE [LARGE SCALE GENOMIC DNA]</scope>
    <source>
        <strain evidence="2 3">LJ24-63</strain>
    </source>
</reference>
<evidence type="ECO:0000259" key="1">
    <source>
        <dbReference type="Pfam" id="PF01526"/>
    </source>
</evidence>
<evidence type="ECO:0000313" key="3">
    <source>
        <dbReference type="Proteomes" id="UP000250919"/>
    </source>
</evidence>
<dbReference type="GO" id="GO:0004803">
    <property type="term" value="F:transposase activity"/>
    <property type="evidence" value="ECO:0007669"/>
    <property type="project" value="InterPro"/>
</dbReference>
<dbReference type="EMBL" id="NSCM01000091">
    <property type="protein sequence ID" value="RAX06783.1"/>
    <property type="molecule type" value="Genomic_DNA"/>
</dbReference>
<protein>
    <recommendedName>
        <fullName evidence="1">Tn3 transposase DDE domain-containing protein</fullName>
    </recommendedName>
</protein>
<proteinExistence type="predicted"/>
<dbReference type="InterPro" id="IPR002513">
    <property type="entry name" value="Tn3_Tnp_DDE_dom"/>
</dbReference>
<comment type="caution">
    <text evidence="2">The sequence shown here is derived from an EMBL/GenBank/DDBJ whole genome shotgun (WGS) entry which is preliminary data.</text>
</comment>
<dbReference type="AlphaFoldDB" id="A0A329WU72"/>
<organism evidence="2 3">
    <name type="scientific">Photorhabdus bodei</name>
    <dbReference type="NCBI Taxonomy" id="2029681"/>
    <lineage>
        <taxon>Bacteria</taxon>
        <taxon>Pseudomonadati</taxon>
        <taxon>Pseudomonadota</taxon>
        <taxon>Gammaproteobacteria</taxon>
        <taxon>Enterobacterales</taxon>
        <taxon>Morganellaceae</taxon>
        <taxon>Photorhabdus</taxon>
    </lineage>
</organism>
<dbReference type="Proteomes" id="UP000250919">
    <property type="component" value="Unassembled WGS sequence"/>
</dbReference>
<name>A0A329WU72_9GAMM</name>
<gene>
    <name evidence="2" type="ORF">CKY02_22155</name>
</gene>